<reference evidence="1" key="1">
    <citation type="submission" date="2022-06" db="EMBL/GenBank/DDBJ databases">
        <title>Complete genome sequences of two strains of the flax pathogen Septoria linicola.</title>
        <authorList>
            <person name="Lapalu N."/>
            <person name="Simon A."/>
            <person name="Demenou B."/>
            <person name="Paumier D."/>
            <person name="Guillot M.-P."/>
            <person name="Gout L."/>
            <person name="Valade R."/>
        </authorList>
    </citation>
    <scope>NUCLEOTIDE SEQUENCE</scope>
    <source>
        <strain evidence="1">SE15195</strain>
    </source>
</reference>
<organism evidence="1 2">
    <name type="scientific">Septoria linicola</name>
    <dbReference type="NCBI Taxonomy" id="215465"/>
    <lineage>
        <taxon>Eukaryota</taxon>
        <taxon>Fungi</taxon>
        <taxon>Dikarya</taxon>
        <taxon>Ascomycota</taxon>
        <taxon>Pezizomycotina</taxon>
        <taxon>Dothideomycetes</taxon>
        <taxon>Dothideomycetidae</taxon>
        <taxon>Mycosphaerellales</taxon>
        <taxon>Mycosphaerellaceae</taxon>
        <taxon>Septoria</taxon>
    </lineage>
</organism>
<dbReference type="OrthoDB" id="26149at2759"/>
<dbReference type="InterPro" id="IPR016024">
    <property type="entry name" value="ARM-type_fold"/>
</dbReference>
<accession>A0A9Q9AY40</accession>
<name>A0A9Q9AY40_9PEZI</name>
<dbReference type="InterPro" id="IPR040144">
    <property type="entry name" value="RAP1GDS1"/>
</dbReference>
<gene>
    <name evidence="1" type="ORF">Slin15195_G086620</name>
</gene>
<keyword evidence="2" id="KW-1185">Reference proteome</keyword>
<dbReference type="PANTHER" id="PTHR10957">
    <property type="entry name" value="RAP1 GTPASE-GDP DISSOCIATION STIMULATOR 1"/>
    <property type="match status" value="1"/>
</dbReference>
<dbReference type="Proteomes" id="UP001056384">
    <property type="component" value="Chromosome 7"/>
</dbReference>
<sequence length="425" mass="47225">MTDQDLTEDIEAALKSLSLDSSTTPLNPQAIQTLATASRQSPAIRQQLSDPSILKTLIETIETSLISDLQTTDLALRCLANASIDNDSARENISTLGFSWALQALSSDDATIQILTTKVLNNICCDHEGAQKACYKDRVHYALLRFLDSKVAREMPMVNKLAGDLDGAVDVLFWVSGQKAALEEKLAEPLPRDVLSGVLGLYELWTEDWDVETFATLSETMLVWLRDEVVQKQVIEEHRFAGVWRLLERQEGVIEELRRAQRQVDEDGARPLPPYCETGEPEEDQKLLVPLQASLVWCLSDIAAQPAFSKEYSWSGEEMQFLIHTIQAAGDSARDQRRSLYPAEYANMSATGQNFNAACQILGNLLWAQQQPQDYASLVKQVELYKDLIDIIALSAFSTTFPDALHSIAGLLVQLSRPSIEAPKA</sequence>
<evidence type="ECO:0000313" key="1">
    <source>
        <dbReference type="EMBL" id="USW55343.1"/>
    </source>
</evidence>
<protein>
    <submittedName>
        <fullName evidence="1">Armadillo-like helical, Rap1 GTPase-GDP dissociation stimulator 1</fullName>
    </submittedName>
</protein>
<dbReference type="AlphaFoldDB" id="A0A9Q9AY40"/>
<dbReference type="InterPro" id="IPR011989">
    <property type="entry name" value="ARM-like"/>
</dbReference>
<dbReference type="GO" id="GO:0005085">
    <property type="term" value="F:guanyl-nucleotide exchange factor activity"/>
    <property type="evidence" value="ECO:0007669"/>
    <property type="project" value="InterPro"/>
</dbReference>
<evidence type="ECO:0000313" key="2">
    <source>
        <dbReference type="Proteomes" id="UP001056384"/>
    </source>
</evidence>
<dbReference type="EMBL" id="CP099424">
    <property type="protein sequence ID" value="USW55343.1"/>
    <property type="molecule type" value="Genomic_DNA"/>
</dbReference>
<dbReference type="SUPFAM" id="SSF48371">
    <property type="entry name" value="ARM repeat"/>
    <property type="match status" value="1"/>
</dbReference>
<proteinExistence type="predicted"/>
<dbReference type="Gene3D" id="1.25.10.10">
    <property type="entry name" value="Leucine-rich Repeat Variant"/>
    <property type="match status" value="1"/>
</dbReference>